<dbReference type="PRINTS" id="PR01607">
    <property type="entry name" value="APYRASEFAMLY"/>
</dbReference>
<dbReference type="OrthoDB" id="4762412at2"/>
<sequence length="254" mass="28669">MILKIQHFVIFITLLGFVSCKQEKQTLRKIEGKQIPIDSTISKSQAIEDFVAPYRNRINEVLDSTLTYAPKTISKEDGEFNTTAGNLMADIVLKEANPIFKARTGKEIDFVLLNHGGIRSIISEGNVSARNAFEIMPFENTIKVASIKGNYVNDMVEFLIRSGRAHPISGMQIVLDKNRKLKKALVNGAPIDPNRIYYVATSDYLITGGDHMGFFKNNTSVTETDYLIRNAMIDYFKKVDTLAPEVDDRFYMEN</sequence>
<evidence type="ECO:0000313" key="2">
    <source>
        <dbReference type="EMBL" id="MRX66019.1"/>
    </source>
</evidence>
<dbReference type="GO" id="GO:0016787">
    <property type="term" value="F:hydrolase activity"/>
    <property type="evidence" value="ECO:0007669"/>
    <property type="project" value="InterPro"/>
</dbReference>
<keyword evidence="3" id="KW-1185">Reference proteome</keyword>
<proteinExistence type="predicted"/>
<dbReference type="Proteomes" id="UP000443153">
    <property type="component" value="Unassembled WGS sequence"/>
</dbReference>
<dbReference type="PANTHER" id="PTHR11575:SF24">
    <property type="entry name" value="5'-NUCLEOTIDASE"/>
    <property type="match status" value="1"/>
</dbReference>
<comment type="caution">
    <text evidence="2">The sequence shown here is derived from an EMBL/GenBank/DDBJ whole genome shotgun (WGS) entry which is preliminary data.</text>
</comment>
<name>A0A6I2MSU5_9FLAO</name>
<reference evidence="2 3" key="1">
    <citation type="submission" date="2019-11" db="EMBL/GenBank/DDBJ databases">
        <title>Maribacter lutea sp. nov., a marine bacterium isolated from intertidal sand.</title>
        <authorList>
            <person name="Liu A."/>
        </authorList>
    </citation>
    <scope>NUCLEOTIDE SEQUENCE [LARGE SCALE GENOMIC DNA]</scope>
    <source>
        <strain evidence="2 3">RZ05</strain>
    </source>
</reference>
<dbReference type="SUPFAM" id="SSF55816">
    <property type="entry name" value="5'-nucleotidase (syn. UDP-sugar hydrolase), C-terminal domain"/>
    <property type="match status" value="1"/>
</dbReference>
<dbReference type="RefSeq" id="WP_154369425.1">
    <property type="nucleotide sequence ID" value="NZ_WKJH01000030.1"/>
</dbReference>
<gene>
    <name evidence="2" type="ORF">GJ691_17850</name>
</gene>
<dbReference type="EMBL" id="WKJH01000030">
    <property type="protein sequence ID" value="MRX66019.1"/>
    <property type="molecule type" value="Genomic_DNA"/>
</dbReference>
<feature type="domain" description="5'-Nucleotidase C-terminal" evidence="1">
    <location>
        <begin position="81"/>
        <end position="215"/>
    </location>
</feature>
<dbReference type="PROSITE" id="PS51257">
    <property type="entry name" value="PROKAR_LIPOPROTEIN"/>
    <property type="match status" value="1"/>
</dbReference>
<evidence type="ECO:0000259" key="1">
    <source>
        <dbReference type="Pfam" id="PF02872"/>
    </source>
</evidence>
<dbReference type="Pfam" id="PF02872">
    <property type="entry name" value="5_nucleotid_C"/>
    <property type="match status" value="1"/>
</dbReference>
<dbReference type="Gene3D" id="3.90.780.10">
    <property type="entry name" value="5'-Nucleotidase, C-terminal domain"/>
    <property type="match status" value="1"/>
</dbReference>
<dbReference type="InterPro" id="IPR006179">
    <property type="entry name" value="5_nucleotidase/apyrase"/>
</dbReference>
<organism evidence="2 3">
    <name type="scientific">Maribacter luteus</name>
    <dbReference type="NCBI Taxonomy" id="2594478"/>
    <lineage>
        <taxon>Bacteria</taxon>
        <taxon>Pseudomonadati</taxon>
        <taxon>Bacteroidota</taxon>
        <taxon>Flavobacteriia</taxon>
        <taxon>Flavobacteriales</taxon>
        <taxon>Flavobacteriaceae</taxon>
        <taxon>Maribacter</taxon>
    </lineage>
</organism>
<dbReference type="InterPro" id="IPR008334">
    <property type="entry name" value="5'-Nucleotdase_C"/>
</dbReference>
<evidence type="ECO:0000313" key="3">
    <source>
        <dbReference type="Proteomes" id="UP000443153"/>
    </source>
</evidence>
<dbReference type="GO" id="GO:0009166">
    <property type="term" value="P:nucleotide catabolic process"/>
    <property type="evidence" value="ECO:0007669"/>
    <property type="project" value="InterPro"/>
</dbReference>
<dbReference type="PANTHER" id="PTHR11575">
    <property type="entry name" value="5'-NUCLEOTIDASE-RELATED"/>
    <property type="match status" value="1"/>
</dbReference>
<dbReference type="AlphaFoldDB" id="A0A6I2MSU5"/>
<accession>A0A6I2MSU5</accession>
<dbReference type="InterPro" id="IPR036907">
    <property type="entry name" value="5'-Nucleotdase_C_sf"/>
</dbReference>
<protein>
    <recommendedName>
        <fullName evidence="1">5'-Nucleotidase C-terminal domain-containing protein</fullName>
    </recommendedName>
</protein>